<dbReference type="EMBL" id="JNCA01000016">
    <property type="protein sequence ID" value="KDN55144.1"/>
    <property type="molecule type" value="Genomic_DNA"/>
</dbReference>
<gene>
    <name evidence="1" type="ORF">FEM21_17350</name>
</gene>
<reference evidence="1 2" key="1">
    <citation type="submission" date="2014-05" db="EMBL/GenBank/DDBJ databases">
        <title>Genome Sequence of Flavobacterium sp. EM1321.</title>
        <authorList>
            <person name="Shin S.-K."/>
            <person name="Yi H."/>
        </authorList>
    </citation>
    <scope>NUCLEOTIDE SEQUENCE [LARGE SCALE GENOMIC DNA]</scope>
    <source>
        <strain evidence="1 2">EM1321</strain>
    </source>
</reference>
<dbReference type="NCBIfam" id="TIGR02436">
    <property type="entry name" value="four helix bundle protein"/>
    <property type="match status" value="1"/>
</dbReference>
<dbReference type="SUPFAM" id="SSF158446">
    <property type="entry name" value="IVS-encoded protein-like"/>
    <property type="match status" value="1"/>
</dbReference>
<sequence length="124" mass="14614">MSLKSFEDLECWKAARELRIFVSQNILPKFPIDEKYALTSQLKRSSRSVSDNIAEGFGRYHYQENIQFCRIARGSLTEALNQMITALDESYIEEDLLQEFRERFERTKAILNGYINYLAKTKME</sequence>
<dbReference type="RefSeq" id="WP_035659546.1">
    <property type="nucleotide sequence ID" value="NZ_JNCA01000016.1"/>
</dbReference>
<keyword evidence="2" id="KW-1185">Reference proteome</keyword>
<dbReference type="PATRIC" id="fig|1492738.3.peg.1723"/>
<accession>A0A066WW06</accession>
<dbReference type="eggNOG" id="COG0399">
    <property type="taxonomic scope" value="Bacteria"/>
</dbReference>
<keyword evidence="1" id="KW-0689">Ribosomal protein</keyword>
<dbReference type="STRING" id="1492738.FEM21_17350"/>
<dbReference type="PANTHER" id="PTHR38471:SF2">
    <property type="entry name" value="FOUR HELIX BUNDLE PROTEIN"/>
    <property type="match status" value="1"/>
</dbReference>
<dbReference type="Pfam" id="PF05635">
    <property type="entry name" value="23S_rRNA_IVP"/>
    <property type="match status" value="1"/>
</dbReference>
<dbReference type="OrthoDB" id="5515766at2"/>
<organism evidence="1 2">
    <name type="scientific">Flavobacterium seoulense</name>
    <dbReference type="NCBI Taxonomy" id="1492738"/>
    <lineage>
        <taxon>Bacteria</taxon>
        <taxon>Pseudomonadati</taxon>
        <taxon>Bacteroidota</taxon>
        <taxon>Flavobacteriia</taxon>
        <taxon>Flavobacteriales</taxon>
        <taxon>Flavobacteriaceae</taxon>
        <taxon>Flavobacterium</taxon>
    </lineage>
</organism>
<dbReference type="Gene3D" id="1.20.1440.60">
    <property type="entry name" value="23S rRNA-intervening sequence"/>
    <property type="match status" value="1"/>
</dbReference>
<dbReference type="InterPro" id="IPR012657">
    <property type="entry name" value="23S_rRNA-intervening_sequence"/>
</dbReference>
<dbReference type="CDD" id="cd16377">
    <property type="entry name" value="23S_rRNA_IVP_like"/>
    <property type="match status" value="1"/>
</dbReference>
<name>A0A066WW06_9FLAO</name>
<dbReference type="Proteomes" id="UP000027064">
    <property type="component" value="Unassembled WGS sequence"/>
</dbReference>
<dbReference type="GO" id="GO:0005840">
    <property type="term" value="C:ribosome"/>
    <property type="evidence" value="ECO:0007669"/>
    <property type="project" value="UniProtKB-KW"/>
</dbReference>
<keyword evidence="1" id="KW-0687">Ribonucleoprotein</keyword>
<comment type="caution">
    <text evidence="1">The sequence shown here is derived from an EMBL/GenBank/DDBJ whole genome shotgun (WGS) entry which is preliminary data.</text>
</comment>
<dbReference type="PANTHER" id="PTHR38471">
    <property type="entry name" value="FOUR HELIX BUNDLE PROTEIN"/>
    <property type="match status" value="1"/>
</dbReference>
<evidence type="ECO:0000313" key="1">
    <source>
        <dbReference type="EMBL" id="KDN55144.1"/>
    </source>
</evidence>
<dbReference type="InterPro" id="IPR036583">
    <property type="entry name" value="23S_rRNA_IVS_sf"/>
</dbReference>
<protein>
    <submittedName>
        <fullName evidence="1">S23 ribosomal protein</fullName>
    </submittedName>
</protein>
<dbReference type="AlphaFoldDB" id="A0A066WW06"/>
<evidence type="ECO:0000313" key="2">
    <source>
        <dbReference type="Proteomes" id="UP000027064"/>
    </source>
</evidence>
<proteinExistence type="predicted"/>